<keyword evidence="2 4" id="KW-0689">Ribosomal protein</keyword>
<dbReference type="InterPro" id="IPR036870">
    <property type="entry name" value="Ribosomal_bS18_sf"/>
</dbReference>
<dbReference type="SUPFAM" id="SSF46911">
    <property type="entry name" value="Ribosomal protein S18"/>
    <property type="match status" value="1"/>
</dbReference>
<dbReference type="GO" id="GO:0070181">
    <property type="term" value="F:small ribosomal subunit rRNA binding"/>
    <property type="evidence" value="ECO:0000318"/>
    <property type="project" value="GO_Central"/>
</dbReference>
<dbReference type="PRINTS" id="PR00974">
    <property type="entry name" value="RIBOSOMALS18"/>
</dbReference>
<evidence type="ECO:0000313" key="5">
    <source>
        <dbReference type="EMBL" id="EED88776.1"/>
    </source>
</evidence>
<dbReference type="OMA" id="KIMNRVQ"/>
<feature type="non-terminal residue" evidence="5">
    <location>
        <position position="1"/>
    </location>
</feature>
<keyword evidence="3 4" id="KW-0687">Ribonucleoprotein</keyword>
<dbReference type="PANTHER" id="PTHR13479">
    <property type="entry name" value="30S RIBOSOMAL PROTEIN S18"/>
    <property type="match status" value="1"/>
</dbReference>
<dbReference type="KEGG" id="tps:THAPSDRAFT_37549"/>
<dbReference type="GeneID" id="7451253"/>
<keyword evidence="6" id="KW-1185">Reference proteome</keyword>
<dbReference type="InterPro" id="IPR001648">
    <property type="entry name" value="Ribosomal_bS18"/>
</dbReference>
<dbReference type="EMBL" id="CM000649">
    <property type="protein sequence ID" value="EED88776.1"/>
    <property type="molecule type" value="Genomic_DNA"/>
</dbReference>
<name>B8CCI0_THAPS</name>
<proteinExistence type="inferred from homology"/>
<dbReference type="GO" id="GO:0003735">
    <property type="term" value="F:structural constituent of ribosome"/>
    <property type="evidence" value="ECO:0000318"/>
    <property type="project" value="GO_Central"/>
</dbReference>
<reference evidence="5 6" key="1">
    <citation type="journal article" date="2004" name="Science">
        <title>The genome of the diatom Thalassiosira pseudonana: ecology, evolution, and metabolism.</title>
        <authorList>
            <person name="Armbrust E.V."/>
            <person name="Berges J.A."/>
            <person name="Bowler C."/>
            <person name="Green B.R."/>
            <person name="Martinez D."/>
            <person name="Putnam N.H."/>
            <person name="Zhou S."/>
            <person name="Allen A.E."/>
            <person name="Apt K.E."/>
            <person name="Bechner M."/>
            <person name="Brzezinski M.A."/>
            <person name="Chaal B.K."/>
            <person name="Chiovitti A."/>
            <person name="Davis A.K."/>
            <person name="Demarest M.S."/>
            <person name="Detter J.C."/>
            <person name="Glavina T."/>
            <person name="Goodstein D."/>
            <person name="Hadi M.Z."/>
            <person name="Hellsten U."/>
            <person name="Hildebrand M."/>
            <person name="Jenkins B.D."/>
            <person name="Jurka J."/>
            <person name="Kapitonov V.V."/>
            <person name="Kroger N."/>
            <person name="Lau W.W."/>
            <person name="Lane T.W."/>
            <person name="Larimer F.W."/>
            <person name="Lippmeier J.C."/>
            <person name="Lucas S."/>
            <person name="Medina M."/>
            <person name="Montsant A."/>
            <person name="Obornik M."/>
            <person name="Parker M.S."/>
            <person name="Palenik B."/>
            <person name="Pazour G.J."/>
            <person name="Richardson P.M."/>
            <person name="Rynearson T.A."/>
            <person name="Saito M.A."/>
            <person name="Schwartz D.C."/>
            <person name="Thamatrakoln K."/>
            <person name="Valentin K."/>
            <person name="Vardi A."/>
            <person name="Wilkerson F.P."/>
            <person name="Rokhsar D.S."/>
        </authorList>
    </citation>
    <scope>NUCLEOTIDE SEQUENCE [LARGE SCALE GENOMIC DNA]</scope>
    <source>
        <strain evidence="5 6">CCMP1335</strain>
    </source>
</reference>
<dbReference type="InParanoid" id="B8CCI0"/>
<evidence type="ECO:0000256" key="1">
    <source>
        <dbReference type="ARBA" id="ARBA00005589"/>
    </source>
</evidence>
<reference evidence="5 6" key="2">
    <citation type="journal article" date="2008" name="Nature">
        <title>The Phaeodactylum genome reveals the evolutionary history of diatom genomes.</title>
        <authorList>
            <person name="Bowler C."/>
            <person name="Allen A.E."/>
            <person name="Badger J.H."/>
            <person name="Grimwood J."/>
            <person name="Jabbari K."/>
            <person name="Kuo A."/>
            <person name="Maheswari U."/>
            <person name="Martens C."/>
            <person name="Maumus F."/>
            <person name="Otillar R.P."/>
            <person name="Rayko E."/>
            <person name="Salamov A."/>
            <person name="Vandepoele K."/>
            <person name="Beszteri B."/>
            <person name="Gruber A."/>
            <person name="Heijde M."/>
            <person name="Katinka M."/>
            <person name="Mock T."/>
            <person name="Valentin K."/>
            <person name="Verret F."/>
            <person name="Berges J.A."/>
            <person name="Brownlee C."/>
            <person name="Cadoret J.P."/>
            <person name="Chiovitti A."/>
            <person name="Choi C.J."/>
            <person name="Coesel S."/>
            <person name="De Martino A."/>
            <person name="Detter J.C."/>
            <person name="Durkin C."/>
            <person name="Falciatore A."/>
            <person name="Fournet J."/>
            <person name="Haruta M."/>
            <person name="Huysman M.J."/>
            <person name="Jenkins B.D."/>
            <person name="Jiroutova K."/>
            <person name="Jorgensen R.E."/>
            <person name="Joubert Y."/>
            <person name="Kaplan A."/>
            <person name="Kroger N."/>
            <person name="Kroth P.G."/>
            <person name="La Roche J."/>
            <person name="Lindquist E."/>
            <person name="Lommer M."/>
            <person name="Martin-Jezequel V."/>
            <person name="Lopez P.J."/>
            <person name="Lucas S."/>
            <person name="Mangogna M."/>
            <person name="McGinnis K."/>
            <person name="Medlin L.K."/>
            <person name="Montsant A."/>
            <person name="Oudot-Le Secq M.P."/>
            <person name="Napoli C."/>
            <person name="Obornik M."/>
            <person name="Parker M.S."/>
            <person name="Petit J.L."/>
            <person name="Porcel B.M."/>
            <person name="Poulsen N."/>
            <person name="Robison M."/>
            <person name="Rychlewski L."/>
            <person name="Rynearson T.A."/>
            <person name="Schmutz J."/>
            <person name="Shapiro H."/>
            <person name="Siaut M."/>
            <person name="Stanley M."/>
            <person name="Sussman M.R."/>
            <person name="Taylor A.R."/>
            <person name="Vardi A."/>
            <person name="von Dassow P."/>
            <person name="Vyverman W."/>
            <person name="Willis A."/>
            <person name="Wyrwicz L.S."/>
            <person name="Rokhsar D.S."/>
            <person name="Weissenbach J."/>
            <person name="Armbrust E.V."/>
            <person name="Green B.R."/>
            <person name="Van de Peer Y."/>
            <person name="Grigoriev I.V."/>
        </authorList>
    </citation>
    <scope>NUCLEOTIDE SEQUENCE [LARGE SCALE GENOMIC DNA]</scope>
    <source>
        <strain evidence="5 6">CCMP1335</strain>
    </source>
</reference>
<dbReference type="eggNOG" id="ENOG502RWMG">
    <property type="taxonomic scope" value="Eukaryota"/>
</dbReference>
<protein>
    <recommendedName>
        <fullName evidence="7">30S ribosomal protein S18</fullName>
    </recommendedName>
</protein>
<dbReference type="Pfam" id="PF01084">
    <property type="entry name" value="Ribosomal_S18"/>
    <property type="match status" value="1"/>
</dbReference>
<evidence type="ECO:0000256" key="3">
    <source>
        <dbReference type="ARBA" id="ARBA00023274"/>
    </source>
</evidence>
<accession>B8CCI0</accession>
<dbReference type="HOGENOM" id="CLU_148710_2_3_1"/>
<dbReference type="GO" id="GO:0005763">
    <property type="term" value="C:mitochondrial small ribosomal subunit"/>
    <property type="evidence" value="ECO:0000318"/>
    <property type="project" value="GO_Central"/>
</dbReference>
<dbReference type="PaxDb" id="35128-Thaps37549"/>
<evidence type="ECO:0000256" key="4">
    <source>
        <dbReference type="RuleBase" id="RU003910"/>
    </source>
</evidence>
<dbReference type="GO" id="GO:0006412">
    <property type="term" value="P:translation"/>
    <property type="evidence" value="ECO:0000318"/>
    <property type="project" value="GO_Central"/>
</dbReference>
<dbReference type="AlphaFoldDB" id="B8CCI0"/>
<evidence type="ECO:0000256" key="2">
    <source>
        <dbReference type="ARBA" id="ARBA00022980"/>
    </source>
</evidence>
<dbReference type="NCBIfam" id="TIGR00165">
    <property type="entry name" value="S18"/>
    <property type="match status" value="1"/>
</dbReference>
<dbReference type="PANTHER" id="PTHR13479:SF40">
    <property type="entry name" value="SMALL RIBOSOMAL SUBUNIT PROTEIN BS18M"/>
    <property type="match status" value="1"/>
</dbReference>
<dbReference type="Proteomes" id="UP000001449">
    <property type="component" value="Chromosome 14"/>
</dbReference>
<organism evidence="5 6">
    <name type="scientific">Thalassiosira pseudonana</name>
    <name type="common">Marine diatom</name>
    <name type="synonym">Cyclotella nana</name>
    <dbReference type="NCBI Taxonomy" id="35128"/>
    <lineage>
        <taxon>Eukaryota</taxon>
        <taxon>Sar</taxon>
        <taxon>Stramenopiles</taxon>
        <taxon>Ochrophyta</taxon>
        <taxon>Bacillariophyta</taxon>
        <taxon>Coscinodiscophyceae</taxon>
        <taxon>Thalassiosirophycidae</taxon>
        <taxon>Thalassiosirales</taxon>
        <taxon>Thalassiosiraceae</taxon>
        <taxon>Thalassiosira</taxon>
    </lineage>
</organism>
<evidence type="ECO:0008006" key="7">
    <source>
        <dbReference type="Google" id="ProtNLM"/>
    </source>
</evidence>
<evidence type="ECO:0000313" key="6">
    <source>
        <dbReference type="Proteomes" id="UP000001449"/>
    </source>
</evidence>
<dbReference type="RefSeq" id="XP_002293767.1">
    <property type="nucleotide sequence ID" value="XM_002293731.1"/>
</dbReference>
<feature type="non-terminal residue" evidence="5">
    <location>
        <position position="59"/>
    </location>
</feature>
<comment type="similarity">
    <text evidence="1 4">Belongs to the bacterial ribosomal protein bS18 family.</text>
</comment>
<dbReference type="Gene3D" id="4.10.640.10">
    <property type="entry name" value="Ribosomal protein S18"/>
    <property type="match status" value="1"/>
</dbReference>
<sequence length="59" mass="6767">PLPKKILHHNNLILLRRYVTPGGKIMNRVQSRLGAKDQRKVAKLVKRARHLGLIPHMGQ</sequence>
<gene>
    <name evidence="5" type="ORF">THAPSDRAFT_37549</name>
</gene>
<dbReference type="STRING" id="35128.B8CCI0"/>